<gene>
    <name evidence="1" type="ORF">S01H1_39665</name>
</gene>
<sequence length="49" mass="5869">MLKLVRSLFLKAIGGSRNERIVRARMRFVRERINPLEPEVRALSDEKMW</sequence>
<protein>
    <submittedName>
        <fullName evidence="1">Uncharacterized protein</fullName>
    </submittedName>
</protein>
<evidence type="ECO:0000313" key="1">
    <source>
        <dbReference type="EMBL" id="GAG00445.1"/>
    </source>
</evidence>
<reference evidence="1" key="1">
    <citation type="journal article" date="2014" name="Front. Microbiol.">
        <title>High frequency of phylogenetically diverse reductive dehalogenase-homologous genes in deep subseafloor sedimentary metagenomes.</title>
        <authorList>
            <person name="Kawai M."/>
            <person name="Futagami T."/>
            <person name="Toyoda A."/>
            <person name="Takaki Y."/>
            <person name="Nishi S."/>
            <person name="Hori S."/>
            <person name="Arai W."/>
            <person name="Tsubouchi T."/>
            <person name="Morono Y."/>
            <person name="Uchiyama I."/>
            <person name="Ito T."/>
            <person name="Fujiyama A."/>
            <person name="Inagaki F."/>
            <person name="Takami H."/>
        </authorList>
    </citation>
    <scope>NUCLEOTIDE SEQUENCE</scope>
    <source>
        <strain evidence="1">Expedition CK06-06</strain>
    </source>
</reference>
<feature type="non-terminal residue" evidence="1">
    <location>
        <position position="49"/>
    </location>
</feature>
<name>X0U4H6_9ZZZZ</name>
<dbReference type="AlphaFoldDB" id="X0U4H6"/>
<proteinExistence type="predicted"/>
<organism evidence="1">
    <name type="scientific">marine sediment metagenome</name>
    <dbReference type="NCBI Taxonomy" id="412755"/>
    <lineage>
        <taxon>unclassified sequences</taxon>
        <taxon>metagenomes</taxon>
        <taxon>ecological metagenomes</taxon>
    </lineage>
</organism>
<comment type="caution">
    <text evidence="1">The sequence shown here is derived from an EMBL/GenBank/DDBJ whole genome shotgun (WGS) entry which is preliminary data.</text>
</comment>
<dbReference type="EMBL" id="BARS01025060">
    <property type="protein sequence ID" value="GAG00445.1"/>
    <property type="molecule type" value="Genomic_DNA"/>
</dbReference>
<accession>X0U4H6</accession>